<feature type="compositionally biased region" description="Basic and acidic residues" evidence="1">
    <location>
        <begin position="12"/>
        <end position="39"/>
    </location>
</feature>
<evidence type="ECO:0000256" key="2">
    <source>
        <dbReference type="SAM" id="Phobius"/>
    </source>
</evidence>
<dbReference type="GO" id="GO:0004553">
    <property type="term" value="F:hydrolase activity, hydrolyzing O-glycosyl compounds"/>
    <property type="evidence" value="ECO:0007669"/>
    <property type="project" value="InterPro"/>
</dbReference>
<evidence type="ECO:0000313" key="3">
    <source>
        <dbReference type="EMBL" id="GIH92422.1"/>
    </source>
</evidence>
<comment type="caution">
    <text evidence="3">The sequence shown here is derived from an EMBL/GenBank/DDBJ whole genome shotgun (WGS) entry which is preliminary data.</text>
</comment>
<accession>A0A8J3SDJ6</accession>
<feature type="region of interest" description="Disordered" evidence="1">
    <location>
        <begin position="189"/>
        <end position="355"/>
    </location>
</feature>
<keyword evidence="2" id="KW-0472">Membrane</keyword>
<feature type="compositionally biased region" description="Acidic residues" evidence="1">
    <location>
        <begin position="221"/>
        <end position="232"/>
    </location>
</feature>
<keyword evidence="2" id="KW-0812">Transmembrane</keyword>
<feature type="compositionally biased region" description="Pro residues" evidence="1">
    <location>
        <begin position="336"/>
        <end position="348"/>
    </location>
</feature>
<name>A0A8J3SDJ6_9ACTN</name>
<evidence type="ECO:0000313" key="4">
    <source>
        <dbReference type="Proteomes" id="UP000619788"/>
    </source>
</evidence>
<dbReference type="AlphaFoldDB" id="A0A8J3SDJ6"/>
<dbReference type="Proteomes" id="UP000619788">
    <property type="component" value="Unassembled WGS sequence"/>
</dbReference>
<feature type="compositionally biased region" description="Low complexity" evidence="1">
    <location>
        <begin position="320"/>
        <end position="335"/>
    </location>
</feature>
<dbReference type="Gene3D" id="2.60.40.290">
    <property type="match status" value="1"/>
</dbReference>
<protein>
    <submittedName>
        <fullName evidence="3">Uncharacterized protein</fullName>
    </submittedName>
</protein>
<feature type="region of interest" description="Disordered" evidence="1">
    <location>
        <begin position="1"/>
        <end position="161"/>
    </location>
</feature>
<dbReference type="EMBL" id="BOOJ01000027">
    <property type="protein sequence ID" value="GIH92422.1"/>
    <property type="molecule type" value="Genomic_DNA"/>
</dbReference>
<feature type="compositionally biased region" description="Basic and acidic residues" evidence="1">
    <location>
        <begin position="136"/>
        <end position="159"/>
    </location>
</feature>
<reference evidence="3 4" key="1">
    <citation type="submission" date="2021-01" db="EMBL/GenBank/DDBJ databases">
        <title>Whole genome shotgun sequence of Planobispora siamensis NBRC 107568.</title>
        <authorList>
            <person name="Komaki H."/>
            <person name="Tamura T."/>
        </authorList>
    </citation>
    <scope>NUCLEOTIDE SEQUENCE [LARGE SCALE GENOMIC DNA]</scope>
    <source>
        <strain evidence="3 4">NBRC 107568</strain>
    </source>
</reference>
<feature type="transmembrane region" description="Helical" evidence="2">
    <location>
        <begin position="167"/>
        <end position="188"/>
    </location>
</feature>
<dbReference type="InterPro" id="IPR012291">
    <property type="entry name" value="CBM2_carb-bd_dom_sf"/>
</dbReference>
<proteinExistence type="predicted"/>
<keyword evidence="4" id="KW-1185">Reference proteome</keyword>
<evidence type="ECO:0000256" key="1">
    <source>
        <dbReference type="SAM" id="MobiDB-lite"/>
    </source>
</evidence>
<sequence length="451" mass="45749">MGRHGGRGEGPSPDREKPEPAQEPHHRDEPLGRRLRPEESAPAGTHPGWPAGAETVTGLPVSGEPGWPREAETVTGLSAPGWPSEAGPHAAETAVGWSGEQGPRTAETVAGWPDEPLTSGGTGFLGSGWSAEDEPREARSGRAGRSEADDLDWPDERRGMGGRIKMTVLAVIAVAAVIGGTVAGVQAWKSPGAASADCSSEDCFAAAPDASPSGPEAAGPETDDAPPEEVPEVGDPAQAGEETTGPPSAQSSAPPRGTGRDRRPDPGPTSTRAPRDGDVTDDGSPAGRPQDDDQPSAAEESAQPLGVGRDGKDDTPAPNPSSSQTPTASPSSLSDPPAPDDPSDPEGPPSVTGGAAISVGFGVVRQRSRAYTAEVVIAADKKIGPLRLTLPVSGEVSSVSGAEWSQDGDSLLLESTESLTEGGELVVTFTATGRARAPQTCESAQGECSVT</sequence>
<organism evidence="3 4">
    <name type="scientific">Planobispora siamensis</name>
    <dbReference type="NCBI Taxonomy" id="936338"/>
    <lineage>
        <taxon>Bacteria</taxon>
        <taxon>Bacillati</taxon>
        <taxon>Actinomycetota</taxon>
        <taxon>Actinomycetes</taxon>
        <taxon>Streptosporangiales</taxon>
        <taxon>Streptosporangiaceae</taxon>
        <taxon>Planobispora</taxon>
    </lineage>
</organism>
<keyword evidence="2" id="KW-1133">Transmembrane helix</keyword>
<gene>
    <name evidence="3" type="ORF">Psi01_30520</name>
</gene>
<dbReference type="GO" id="GO:0030247">
    <property type="term" value="F:polysaccharide binding"/>
    <property type="evidence" value="ECO:0007669"/>
    <property type="project" value="InterPro"/>
</dbReference>